<dbReference type="SMART" id="SM00749">
    <property type="entry name" value="BON"/>
    <property type="match status" value="3"/>
</dbReference>
<gene>
    <name evidence="3" type="ORF">ABW99_07180</name>
</gene>
<feature type="domain" description="BON" evidence="2">
    <location>
        <begin position="78"/>
        <end position="146"/>
    </location>
</feature>
<dbReference type="Gene3D" id="3.30.1340.30">
    <property type="match status" value="3"/>
</dbReference>
<dbReference type="PROSITE" id="PS50914">
    <property type="entry name" value="BON"/>
    <property type="match status" value="3"/>
</dbReference>
<organism evidence="3 4">
    <name type="scientific">Pandoraea thiooxydans</name>
    <dbReference type="NCBI Taxonomy" id="445709"/>
    <lineage>
        <taxon>Bacteria</taxon>
        <taxon>Pseudomonadati</taxon>
        <taxon>Pseudomonadota</taxon>
        <taxon>Betaproteobacteria</taxon>
        <taxon>Burkholderiales</taxon>
        <taxon>Burkholderiaceae</taxon>
        <taxon>Pandoraea</taxon>
    </lineage>
</organism>
<reference evidence="4" key="1">
    <citation type="submission" date="2015-06" db="EMBL/GenBank/DDBJ databases">
        <authorList>
            <person name="Lim Y.L."/>
            <person name="Ee R."/>
            <person name="Yong D."/>
            <person name="How K.Y."/>
            <person name="Yin W.F."/>
            <person name="Chan K.G."/>
        </authorList>
    </citation>
    <scope>NUCLEOTIDE SEQUENCE [LARGE SCALE GENOMIC DNA]</scope>
    <source>
        <strain evidence="4">DSM 25325</strain>
    </source>
</reference>
<dbReference type="PANTHER" id="PTHR34606:SF4">
    <property type="entry name" value="OUTER MEMBRANE LIPOPROTEIN DOLP"/>
    <property type="match status" value="1"/>
</dbReference>
<sequence>MKSDAQLRQEVRDEIDWDPAIDAKQIGVEVNQSVAMLTGHVNSFAEKHAAERAAERVAGVKAVANEIDVKLPISHVRADADIAKAAVDALAWHTNVPDERIKINVDNGWVTLSGQVDWAYQRAAAERAVRYLKGVNGVSNMVTLKSYVAPSDLQQKIHAAFERRAHREARQIVVSVNEGTVTLSGKVQSAAEREAAKGVAWGSPGVTAVIDHLVLE</sequence>
<accession>A0A0G3F0C9</accession>
<dbReference type="InterPro" id="IPR051686">
    <property type="entry name" value="Lipoprotein_DolP"/>
</dbReference>
<proteinExistence type="predicted"/>
<evidence type="ECO:0000259" key="2">
    <source>
        <dbReference type="PROSITE" id="PS50914"/>
    </source>
</evidence>
<evidence type="ECO:0000313" key="4">
    <source>
        <dbReference type="Proteomes" id="UP000036700"/>
    </source>
</evidence>
<dbReference type="KEGG" id="ptx:ABW99_07180"/>
<dbReference type="OrthoDB" id="870892at2"/>
<keyword evidence="4" id="KW-1185">Reference proteome</keyword>
<keyword evidence="1" id="KW-0732">Signal</keyword>
<feature type="domain" description="BON" evidence="2">
    <location>
        <begin position="3"/>
        <end position="71"/>
    </location>
</feature>
<dbReference type="RefSeq" id="WP_047216425.1">
    <property type="nucleotide sequence ID" value="NZ_CP011568.3"/>
</dbReference>
<dbReference type="EMBL" id="CP011568">
    <property type="protein sequence ID" value="AKJ70436.1"/>
    <property type="molecule type" value="Genomic_DNA"/>
</dbReference>
<dbReference type="PATRIC" id="fig|445709.3.peg.1534"/>
<name>A0A0G3F0C9_9BURK</name>
<dbReference type="Proteomes" id="UP000036700">
    <property type="component" value="Chromosome"/>
</dbReference>
<dbReference type="Pfam" id="PF04972">
    <property type="entry name" value="BON"/>
    <property type="match status" value="3"/>
</dbReference>
<dbReference type="STRING" id="445709.ABW99_07180"/>
<dbReference type="AlphaFoldDB" id="A0A0G3F0C9"/>
<feature type="domain" description="BON" evidence="2">
    <location>
        <begin position="149"/>
        <end position="216"/>
    </location>
</feature>
<evidence type="ECO:0000313" key="3">
    <source>
        <dbReference type="EMBL" id="AKJ70436.1"/>
    </source>
</evidence>
<protein>
    <submittedName>
        <fullName evidence="3">OsmY domain-containing protein</fullName>
    </submittedName>
</protein>
<dbReference type="InterPro" id="IPR007055">
    <property type="entry name" value="BON_dom"/>
</dbReference>
<evidence type="ECO:0000256" key="1">
    <source>
        <dbReference type="ARBA" id="ARBA00022729"/>
    </source>
</evidence>
<dbReference type="PANTHER" id="PTHR34606">
    <property type="entry name" value="BON DOMAIN-CONTAINING PROTEIN"/>
    <property type="match status" value="1"/>
</dbReference>
<dbReference type="InterPro" id="IPR014004">
    <property type="entry name" value="Transpt-assoc_nodulatn_dom_bac"/>
</dbReference>